<dbReference type="GO" id="GO:0046872">
    <property type="term" value="F:metal ion binding"/>
    <property type="evidence" value="ECO:0007669"/>
    <property type="project" value="UniProtKB-KW"/>
</dbReference>
<accession>A0A645A054</accession>
<dbReference type="Pfam" id="PF02677">
    <property type="entry name" value="QueH"/>
    <property type="match status" value="1"/>
</dbReference>
<dbReference type="GO" id="GO:0052693">
    <property type="term" value="F:epoxyqueuosine reductase activity"/>
    <property type="evidence" value="ECO:0007669"/>
    <property type="project" value="UniProtKB-EC"/>
</dbReference>
<dbReference type="EC" id="1.17.99.6" evidence="10"/>
<keyword evidence="7" id="KW-0411">Iron-sulfur</keyword>
<dbReference type="AlphaFoldDB" id="A0A645A054"/>
<dbReference type="InterPro" id="IPR014729">
    <property type="entry name" value="Rossmann-like_a/b/a_fold"/>
</dbReference>
<evidence type="ECO:0000256" key="5">
    <source>
        <dbReference type="ARBA" id="ARBA00023002"/>
    </source>
</evidence>
<keyword evidence="1" id="KW-0004">4Fe-4S</keyword>
<evidence type="ECO:0000256" key="1">
    <source>
        <dbReference type="ARBA" id="ARBA00022485"/>
    </source>
</evidence>
<protein>
    <submittedName>
        <fullName evidence="10">Epoxyqueuosine reductase QueH</fullName>
        <ecNumber evidence="10">1.17.99.6</ecNumber>
    </submittedName>
</protein>
<proteinExistence type="predicted"/>
<dbReference type="PANTHER" id="PTHR36701">
    <property type="entry name" value="EPOXYQUEUOSINE REDUCTASE QUEH"/>
    <property type="match status" value="1"/>
</dbReference>
<keyword evidence="9" id="KW-0676">Redox-active center</keyword>
<evidence type="ECO:0000256" key="6">
    <source>
        <dbReference type="ARBA" id="ARBA00023004"/>
    </source>
</evidence>
<dbReference type="SUPFAM" id="SSF52402">
    <property type="entry name" value="Adenine nucleotide alpha hydrolases-like"/>
    <property type="match status" value="1"/>
</dbReference>
<keyword evidence="4" id="KW-0671">Queuosine biosynthesis</keyword>
<dbReference type="GO" id="GO:0051539">
    <property type="term" value="F:4 iron, 4 sulfur cluster binding"/>
    <property type="evidence" value="ECO:0007669"/>
    <property type="project" value="UniProtKB-KW"/>
</dbReference>
<keyword evidence="3" id="KW-0479">Metal-binding</keyword>
<evidence type="ECO:0000256" key="7">
    <source>
        <dbReference type="ARBA" id="ARBA00023014"/>
    </source>
</evidence>
<name>A0A645A054_9ZZZZ</name>
<keyword evidence="6" id="KW-0408">Iron</keyword>
<keyword evidence="8" id="KW-1015">Disulfide bond</keyword>
<dbReference type="PANTHER" id="PTHR36701:SF1">
    <property type="entry name" value="EPOXYQUEUOSINE REDUCTASE QUEH"/>
    <property type="match status" value="1"/>
</dbReference>
<evidence type="ECO:0000313" key="10">
    <source>
        <dbReference type="EMBL" id="MPM44233.1"/>
    </source>
</evidence>
<reference evidence="10" key="1">
    <citation type="submission" date="2019-08" db="EMBL/GenBank/DDBJ databases">
        <authorList>
            <person name="Kucharzyk K."/>
            <person name="Murdoch R.W."/>
            <person name="Higgins S."/>
            <person name="Loffler F."/>
        </authorList>
    </citation>
    <scope>NUCLEOTIDE SEQUENCE</scope>
</reference>
<organism evidence="10">
    <name type="scientific">bioreactor metagenome</name>
    <dbReference type="NCBI Taxonomy" id="1076179"/>
    <lineage>
        <taxon>unclassified sequences</taxon>
        <taxon>metagenomes</taxon>
        <taxon>ecological metagenomes</taxon>
    </lineage>
</organism>
<sequence length="167" mass="19957">MKVLVHSCCADCLLKITNSLKDEVVAYFYNPNIHPRAEYLARLKAIQKITKDYKIKLVLPDWSPKEYFEKIKDKNNRCEKCWKLRLNKTFEYAKKNNFEAVTTTLLSSHYQNKEIIKKNGKELEKEYKIKFLVPKKINRELKTSGFYKQNYCGCAYSLVETWENKFY</sequence>
<evidence type="ECO:0000256" key="3">
    <source>
        <dbReference type="ARBA" id="ARBA00022723"/>
    </source>
</evidence>
<evidence type="ECO:0000256" key="9">
    <source>
        <dbReference type="ARBA" id="ARBA00023284"/>
    </source>
</evidence>
<dbReference type="GO" id="GO:0008616">
    <property type="term" value="P:tRNA queuosine(34) biosynthetic process"/>
    <property type="evidence" value="ECO:0007669"/>
    <property type="project" value="UniProtKB-KW"/>
</dbReference>
<comment type="caution">
    <text evidence="10">The sequence shown here is derived from an EMBL/GenBank/DDBJ whole genome shotgun (WGS) entry which is preliminary data.</text>
</comment>
<evidence type="ECO:0000256" key="4">
    <source>
        <dbReference type="ARBA" id="ARBA00022785"/>
    </source>
</evidence>
<gene>
    <name evidence="10" type="primary">queH_6</name>
    <name evidence="10" type="ORF">SDC9_90911</name>
</gene>
<dbReference type="Gene3D" id="3.40.50.620">
    <property type="entry name" value="HUPs"/>
    <property type="match status" value="1"/>
</dbReference>
<dbReference type="InterPro" id="IPR003828">
    <property type="entry name" value="QueH"/>
</dbReference>
<evidence type="ECO:0000256" key="8">
    <source>
        <dbReference type="ARBA" id="ARBA00023157"/>
    </source>
</evidence>
<evidence type="ECO:0000256" key="2">
    <source>
        <dbReference type="ARBA" id="ARBA00022694"/>
    </source>
</evidence>
<dbReference type="EMBL" id="VSSQ01010398">
    <property type="protein sequence ID" value="MPM44233.1"/>
    <property type="molecule type" value="Genomic_DNA"/>
</dbReference>
<keyword evidence="5 10" id="KW-0560">Oxidoreductase</keyword>
<keyword evidence="2" id="KW-0819">tRNA processing</keyword>